<keyword evidence="2" id="KW-1185">Reference proteome</keyword>
<evidence type="ECO:0000313" key="1">
    <source>
        <dbReference type="EMBL" id="KAK6737248.1"/>
    </source>
</evidence>
<gene>
    <name evidence="1" type="primary">Necator_chrII.g7545</name>
    <name evidence="1" type="ORF">RB195_019751</name>
</gene>
<dbReference type="Proteomes" id="UP001303046">
    <property type="component" value="Unassembled WGS sequence"/>
</dbReference>
<name>A0ABR1CFP7_NECAM</name>
<sequence length="67" mass="7636">MKQGELRKRLRSKRWRQRIEVEHSSIYVALRALALPLLGITTCVALPPGRVEVSCADAVTSRLKFLF</sequence>
<accession>A0ABR1CFP7</accession>
<comment type="caution">
    <text evidence="1">The sequence shown here is derived from an EMBL/GenBank/DDBJ whole genome shotgun (WGS) entry which is preliminary data.</text>
</comment>
<organism evidence="1 2">
    <name type="scientific">Necator americanus</name>
    <name type="common">Human hookworm</name>
    <dbReference type="NCBI Taxonomy" id="51031"/>
    <lineage>
        <taxon>Eukaryota</taxon>
        <taxon>Metazoa</taxon>
        <taxon>Ecdysozoa</taxon>
        <taxon>Nematoda</taxon>
        <taxon>Chromadorea</taxon>
        <taxon>Rhabditida</taxon>
        <taxon>Rhabditina</taxon>
        <taxon>Rhabditomorpha</taxon>
        <taxon>Strongyloidea</taxon>
        <taxon>Ancylostomatidae</taxon>
        <taxon>Bunostominae</taxon>
        <taxon>Necator</taxon>
    </lineage>
</organism>
<proteinExistence type="predicted"/>
<reference evidence="1 2" key="1">
    <citation type="submission" date="2023-08" db="EMBL/GenBank/DDBJ databases">
        <title>A Necator americanus chromosomal reference genome.</title>
        <authorList>
            <person name="Ilik V."/>
            <person name="Petrzelkova K.J."/>
            <person name="Pardy F."/>
            <person name="Fuh T."/>
            <person name="Niatou-Singa F.S."/>
            <person name="Gouil Q."/>
            <person name="Baker L."/>
            <person name="Ritchie M.E."/>
            <person name="Jex A.R."/>
            <person name="Gazzola D."/>
            <person name="Li H."/>
            <person name="Toshio Fujiwara R."/>
            <person name="Zhan B."/>
            <person name="Aroian R.V."/>
            <person name="Pafco B."/>
            <person name="Schwarz E.M."/>
        </authorList>
    </citation>
    <scope>NUCLEOTIDE SEQUENCE [LARGE SCALE GENOMIC DNA]</scope>
    <source>
        <strain evidence="1 2">Aroian</strain>
        <tissue evidence="1">Whole animal</tissue>
    </source>
</reference>
<protein>
    <submittedName>
        <fullName evidence="1">Uncharacterized protein</fullName>
    </submittedName>
</protein>
<evidence type="ECO:0000313" key="2">
    <source>
        <dbReference type="Proteomes" id="UP001303046"/>
    </source>
</evidence>
<dbReference type="EMBL" id="JAVFWL010000002">
    <property type="protein sequence ID" value="KAK6737248.1"/>
    <property type="molecule type" value="Genomic_DNA"/>
</dbReference>